<evidence type="ECO:0008006" key="4">
    <source>
        <dbReference type="Google" id="ProtNLM"/>
    </source>
</evidence>
<evidence type="ECO:0000313" key="2">
    <source>
        <dbReference type="EMBL" id="GIO46648.1"/>
    </source>
</evidence>
<comment type="caution">
    <text evidence="2">The sequence shown here is derived from an EMBL/GenBank/DDBJ whole genome shotgun (WGS) entry which is preliminary data.</text>
</comment>
<keyword evidence="1" id="KW-0472">Membrane</keyword>
<gene>
    <name evidence="2" type="ORF">J34TS1_14130</name>
</gene>
<dbReference type="AlphaFoldDB" id="A0A920CRQ5"/>
<organism evidence="2 3">
    <name type="scientific">Paenibacillus azoreducens</name>
    <dbReference type="NCBI Taxonomy" id="116718"/>
    <lineage>
        <taxon>Bacteria</taxon>
        <taxon>Bacillati</taxon>
        <taxon>Bacillota</taxon>
        <taxon>Bacilli</taxon>
        <taxon>Bacillales</taxon>
        <taxon>Paenibacillaceae</taxon>
        <taxon>Paenibacillus</taxon>
    </lineage>
</organism>
<evidence type="ECO:0000256" key="1">
    <source>
        <dbReference type="SAM" id="Phobius"/>
    </source>
</evidence>
<evidence type="ECO:0000313" key="3">
    <source>
        <dbReference type="Proteomes" id="UP000682811"/>
    </source>
</evidence>
<sequence>MHNTNEGPLPVWAWILLAACILLTQSLWLFRNARRHTKYYWIWGLIGLIQCPSPLVAYWLVYVYWPRRKKRDKNRPH</sequence>
<name>A0A920CRQ5_9BACL</name>
<dbReference type="EMBL" id="BORT01000004">
    <property type="protein sequence ID" value="GIO46648.1"/>
    <property type="molecule type" value="Genomic_DNA"/>
</dbReference>
<reference evidence="2 3" key="1">
    <citation type="submission" date="2021-03" db="EMBL/GenBank/DDBJ databases">
        <title>Antimicrobial resistance genes in bacteria isolated from Japanese honey, and their potential for conferring macrolide and lincosamide resistance in the American foulbrood pathogen Paenibacillus larvae.</title>
        <authorList>
            <person name="Okamoto M."/>
            <person name="Kumagai M."/>
            <person name="Kanamori H."/>
            <person name="Takamatsu D."/>
        </authorList>
    </citation>
    <scope>NUCLEOTIDE SEQUENCE [LARGE SCALE GENOMIC DNA]</scope>
    <source>
        <strain evidence="2 3">J34TS1</strain>
    </source>
</reference>
<dbReference type="Proteomes" id="UP000682811">
    <property type="component" value="Unassembled WGS sequence"/>
</dbReference>
<keyword evidence="1" id="KW-0812">Transmembrane</keyword>
<keyword evidence="3" id="KW-1185">Reference proteome</keyword>
<keyword evidence="1" id="KW-1133">Transmembrane helix</keyword>
<proteinExistence type="predicted"/>
<dbReference type="RefSeq" id="WP_194233297.1">
    <property type="nucleotide sequence ID" value="NZ_AP025343.1"/>
</dbReference>
<protein>
    <recommendedName>
        <fullName evidence="4">SigmaY antisigma factor component</fullName>
    </recommendedName>
</protein>
<feature type="transmembrane region" description="Helical" evidence="1">
    <location>
        <begin position="42"/>
        <end position="65"/>
    </location>
</feature>
<feature type="transmembrane region" description="Helical" evidence="1">
    <location>
        <begin position="12"/>
        <end position="30"/>
    </location>
</feature>
<accession>A0A920CRQ5</accession>